<dbReference type="InterPro" id="IPR005467">
    <property type="entry name" value="His_kinase_dom"/>
</dbReference>
<keyword evidence="7" id="KW-0808">Transferase</keyword>
<dbReference type="InterPro" id="IPR011006">
    <property type="entry name" value="CheY-like_superfamily"/>
</dbReference>
<dbReference type="GO" id="GO:0005524">
    <property type="term" value="F:ATP binding"/>
    <property type="evidence" value="ECO:0007669"/>
    <property type="project" value="UniProtKB-KW"/>
</dbReference>
<evidence type="ECO:0000256" key="4">
    <source>
        <dbReference type="ARBA" id="ARBA00018672"/>
    </source>
</evidence>
<evidence type="ECO:0000259" key="20">
    <source>
        <dbReference type="PROSITE" id="PS50110"/>
    </source>
</evidence>
<proteinExistence type="predicted"/>
<keyword evidence="12 18" id="KW-1133">Transmembrane helix</keyword>
<dbReference type="Gene3D" id="3.40.50.2300">
    <property type="match status" value="1"/>
</dbReference>
<dbReference type="CDD" id="cd00082">
    <property type="entry name" value="HisKA"/>
    <property type="match status" value="1"/>
</dbReference>
<evidence type="ECO:0000256" key="16">
    <source>
        <dbReference type="PROSITE-ProRule" id="PRU00169"/>
    </source>
</evidence>
<dbReference type="EC" id="2.7.13.3" evidence="3"/>
<dbReference type="SMART" id="SM00387">
    <property type="entry name" value="HATPase_c"/>
    <property type="match status" value="1"/>
</dbReference>
<keyword evidence="10" id="KW-0418">Kinase</keyword>
<feature type="region of interest" description="Disordered" evidence="17">
    <location>
        <begin position="733"/>
        <end position="770"/>
    </location>
</feature>
<dbReference type="GO" id="GO:0000155">
    <property type="term" value="F:phosphorelay sensor kinase activity"/>
    <property type="evidence" value="ECO:0007669"/>
    <property type="project" value="InterPro"/>
</dbReference>
<dbReference type="AlphaFoldDB" id="A0A9D1W3G5"/>
<evidence type="ECO:0000256" key="9">
    <source>
        <dbReference type="ARBA" id="ARBA00022741"/>
    </source>
</evidence>
<dbReference type="SUPFAM" id="SSF52172">
    <property type="entry name" value="CheY-like"/>
    <property type="match status" value="1"/>
</dbReference>
<evidence type="ECO:0000256" key="3">
    <source>
        <dbReference type="ARBA" id="ARBA00012438"/>
    </source>
</evidence>
<reference evidence="21" key="1">
    <citation type="journal article" date="2021" name="PeerJ">
        <title>Extensive microbial diversity within the chicken gut microbiome revealed by metagenomics and culture.</title>
        <authorList>
            <person name="Gilroy R."/>
            <person name="Ravi A."/>
            <person name="Getino M."/>
            <person name="Pursley I."/>
            <person name="Horton D.L."/>
            <person name="Alikhan N.F."/>
            <person name="Baker D."/>
            <person name="Gharbi K."/>
            <person name="Hall N."/>
            <person name="Watson M."/>
            <person name="Adriaenssens E.M."/>
            <person name="Foster-Nyarko E."/>
            <person name="Jarju S."/>
            <person name="Secka A."/>
            <person name="Antonio M."/>
            <person name="Oren A."/>
            <person name="Chaudhuri R.R."/>
            <person name="La Ragione R."/>
            <person name="Hildebrand F."/>
            <person name="Pallen M.J."/>
        </authorList>
    </citation>
    <scope>NUCLEOTIDE SEQUENCE</scope>
    <source>
        <strain evidence="21">ChiGjej4B4-12881</strain>
    </source>
</reference>
<organism evidence="21 22">
    <name type="scientific">Candidatus Lachnoclostridium stercoripullorum</name>
    <dbReference type="NCBI Taxonomy" id="2838635"/>
    <lineage>
        <taxon>Bacteria</taxon>
        <taxon>Bacillati</taxon>
        <taxon>Bacillota</taxon>
        <taxon>Clostridia</taxon>
        <taxon>Lachnospirales</taxon>
        <taxon>Lachnospiraceae</taxon>
    </lineage>
</organism>
<evidence type="ECO:0000256" key="11">
    <source>
        <dbReference type="ARBA" id="ARBA00022840"/>
    </source>
</evidence>
<dbReference type="InterPro" id="IPR003594">
    <property type="entry name" value="HATPase_dom"/>
</dbReference>
<dbReference type="Gene3D" id="1.10.287.130">
    <property type="match status" value="1"/>
</dbReference>
<dbReference type="PROSITE" id="PS50109">
    <property type="entry name" value="HIS_KIN"/>
    <property type="match status" value="1"/>
</dbReference>
<evidence type="ECO:0000256" key="12">
    <source>
        <dbReference type="ARBA" id="ARBA00022989"/>
    </source>
</evidence>
<dbReference type="Pfam" id="PF02743">
    <property type="entry name" value="dCache_1"/>
    <property type="match status" value="1"/>
</dbReference>
<evidence type="ECO:0000256" key="7">
    <source>
        <dbReference type="ARBA" id="ARBA00022679"/>
    </source>
</evidence>
<dbReference type="SUPFAM" id="SSF55874">
    <property type="entry name" value="ATPase domain of HSP90 chaperone/DNA topoisomerase II/histidine kinase"/>
    <property type="match status" value="1"/>
</dbReference>
<sequence length="770" mass="86675">MNWLRRHGKELAIGLIGALILLTVYLTGMTYSSYMAVVREERQENLLLISRAVSMNLQNFFSEQLRKMDILTRTPGLQDSFETYYESGDDSSMKEYIFSYMQSTQQGLASIYVLDTAGEPVFHYDKYPFVGLTNGVDLDLSRYGDADVTGIGELVGLLNGQYGVILANNIYGGGGYLGTVVSVMDLGEVYRQYVEELSPEGGGYIVVKDGNGTVILHPRQEMIRFNYRRDLEGFDTYPRYESLRSMLDTQYSVEEGSSVYTEYSNNIMPSTELMASFSRMNLDGVAWYVSAVLPYRASMNAEIANMRHLGVLAGVICILILAGGSVIYSQRRERRKLRMETRYLRDMNHTLEELRRSQEQVRHYQKLTTIGMLAGGIVHEFNNLLTPVIGYSEFLMEQMGKGSEYYEDIREIYRAGVRGKEIVEQILPFSRKETETSLFASVNVDTVVSDALRSMELLKPSNVQIQKKLGAAGVNVYGSATQIHQVLLNLYSNGCQAMEEDGGVLTVETREVETGEIPEVYRDGLTSDYVEISVTDTGCGIEPDALKHIFDPFFTTKRKGTGLGLAVVKNILVGHGGFILADSEKGRGSRFRLYFPTTKLPVARPDEGRESGRRRKRIPVLLVDDDWQIVKYLKKRLALRGYRVEAYTDAREAMAALGRGDRDWQILVTDDTMPNLRGASLARRAKQRDGIQVILLTGLVGQDTILMKEQGIVDEIVLKPIRFKELLDVMEQMTSEKDEEGDDGKGFRKNEGQAADRADPDGDRDFSDWL</sequence>
<dbReference type="Pfam" id="PF00072">
    <property type="entry name" value="Response_reg"/>
    <property type="match status" value="1"/>
</dbReference>
<comment type="subcellular location">
    <subcellularLocation>
        <location evidence="2">Cell membrane</location>
        <topology evidence="2">Multi-pass membrane protein</topology>
    </subcellularLocation>
</comment>
<dbReference type="Gene3D" id="3.30.565.10">
    <property type="entry name" value="Histidine kinase-like ATPase, C-terminal domain"/>
    <property type="match status" value="1"/>
</dbReference>
<dbReference type="Pfam" id="PF02518">
    <property type="entry name" value="HATPase_c"/>
    <property type="match status" value="1"/>
</dbReference>
<evidence type="ECO:0000256" key="6">
    <source>
        <dbReference type="ARBA" id="ARBA00022553"/>
    </source>
</evidence>
<name>A0A9D1W3G5_9FIRM</name>
<evidence type="ECO:0000256" key="1">
    <source>
        <dbReference type="ARBA" id="ARBA00000085"/>
    </source>
</evidence>
<dbReference type="InterPro" id="IPR036097">
    <property type="entry name" value="HisK_dim/P_sf"/>
</dbReference>
<evidence type="ECO:0000256" key="10">
    <source>
        <dbReference type="ARBA" id="ARBA00022777"/>
    </source>
</evidence>
<feature type="compositionally biased region" description="Basic and acidic residues" evidence="17">
    <location>
        <begin position="743"/>
        <end position="770"/>
    </location>
</feature>
<evidence type="ECO:0000256" key="15">
    <source>
        <dbReference type="ARBA" id="ARBA00024867"/>
    </source>
</evidence>
<dbReference type="InterPro" id="IPR003661">
    <property type="entry name" value="HisK_dim/P_dom"/>
</dbReference>
<comment type="function">
    <text evidence="15">May play the central regulatory role in sporulation. It may be an element of the effector pathway responsible for the activation of sporulation genes in response to nutritional stress. Spo0A may act in concert with spo0H (a sigma factor) to control the expression of some genes that are critical to the sporulation process.</text>
</comment>
<evidence type="ECO:0000313" key="21">
    <source>
        <dbReference type="EMBL" id="HIX51182.1"/>
    </source>
</evidence>
<feature type="domain" description="Histidine kinase" evidence="19">
    <location>
        <begin position="376"/>
        <end position="599"/>
    </location>
</feature>
<dbReference type="PRINTS" id="PR00344">
    <property type="entry name" value="BCTRLSENSOR"/>
</dbReference>
<evidence type="ECO:0000256" key="17">
    <source>
        <dbReference type="SAM" id="MobiDB-lite"/>
    </source>
</evidence>
<comment type="caution">
    <text evidence="21">The sequence shown here is derived from an EMBL/GenBank/DDBJ whole genome shotgun (WGS) entry which is preliminary data.</text>
</comment>
<keyword evidence="9" id="KW-0547">Nucleotide-binding</keyword>
<dbReference type="SMART" id="SM00388">
    <property type="entry name" value="HisKA"/>
    <property type="match status" value="1"/>
</dbReference>
<protein>
    <recommendedName>
        <fullName evidence="4">Stage 0 sporulation protein A homolog</fullName>
        <ecNumber evidence="3">2.7.13.3</ecNumber>
    </recommendedName>
</protein>
<evidence type="ECO:0000256" key="14">
    <source>
        <dbReference type="ARBA" id="ARBA00023136"/>
    </source>
</evidence>
<dbReference type="EMBL" id="DXEU01000003">
    <property type="protein sequence ID" value="HIX51182.1"/>
    <property type="molecule type" value="Genomic_DNA"/>
</dbReference>
<keyword evidence="8 18" id="KW-0812">Transmembrane</keyword>
<accession>A0A9D1W3G5</accession>
<evidence type="ECO:0000256" key="8">
    <source>
        <dbReference type="ARBA" id="ARBA00022692"/>
    </source>
</evidence>
<dbReference type="Proteomes" id="UP000886780">
    <property type="component" value="Unassembled WGS sequence"/>
</dbReference>
<feature type="domain" description="Response regulatory" evidence="20">
    <location>
        <begin position="619"/>
        <end position="734"/>
    </location>
</feature>
<gene>
    <name evidence="21" type="ORF">IAA28_00065</name>
</gene>
<comment type="catalytic activity">
    <reaction evidence="1">
        <text>ATP + protein L-histidine = ADP + protein N-phospho-L-histidine.</text>
        <dbReference type="EC" id="2.7.13.3"/>
    </reaction>
</comment>
<dbReference type="PANTHER" id="PTHR43065:SF46">
    <property type="entry name" value="C4-DICARBOXYLATE TRANSPORT SENSOR PROTEIN DCTB"/>
    <property type="match status" value="1"/>
</dbReference>
<dbReference type="InterPro" id="IPR001789">
    <property type="entry name" value="Sig_transdc_resp-reg_receiver"/>
</dbReference>
<keyword evidence="5" id="KW-1003">Cell membrane</keyword>
<evidence type="ECO:0000256" key="13">
    <source>
        <dbReference type="ARBA" id="ARBA00023012"/>
    </source>
</evidence>
<dbReference type="Pfam" id="PF00512">
    <property type="entry name" value="HisKA"/>
    <property type="match status" value="1"/>
</dbReference>
<dbReference type="InterPro" id="IPR033479">
    <property type="entry name" value="dCache_1"/>
</dbReference>
<reference evidence="21" key="2">
    <citation type="submission" date="2021-04" db="EMBL/GenBank/DDBJ databases">
        <authorList>
            <person name="Gilroy R."/>
        </authorList>
    </citation>
    <scope>NUCLEOTIDE SEQUENCE</scope>
    <source>
        <strain evidence="21">ChiGjej4B4-12881</strain>
    </source>
</reference>
<dbReference type="PANTHER" id="PTHR43065">
    <property type="entry name" value="SENSOR HISTIDINE KINASE"/>
    <property type="match status" value="1"/>
</dbReference>
<evidence type="ECO:0000259" key="19">
    <source>
        <dbReference type="PROSITE" id="PS50109"/>
    </source>
</evidence>
<dbReference type="PROSITE" id="PS50110">
    <property type="entry name" value="RESPONSE_REGULATORY"/>
    <property type="match status" value="1"/>
</dbReference>
<dbReference type="InterPro" id="IPR036890">
    <property type="entry name" value="HATPase_C_sf"/>
</dbReference>
<dbReference type="SMART" id="SM00448">
    <property type="entry name" value="REC"/>
    <property type="match status" value="1"/>
</dbReference>
<dbReference type="Gene3D" id="3.30.450.20">
    <property type="entry name" value="PAS domain"/>
    <property type="match status" value="1"/>
</dbReference>
<dbReference type="InterPro" id="IPR004358">
    <property type="entry name" value="Sig_transdc_His_kin-like_C"/>
</dbReference>
<keyword evidence="6 16" id="KW-0597">Phosphoprotein</keyword>
<dbReference type="SUPFAM" id="SSF47384">
    <property type="entry name" value="Homodimeric domain of signal transducing histidine kinase"/>
    <property type="match status" value="1"/>
</dbReference>
<dbReference type="GO" id="GO:0005886">
    <property type="term" value="C:plasma membrane"/>
    <property type="evidence" value="ECO:0007669"/>
    <property type="project" value="UniProtKB-SubCell"/>
</dbReference>
<feature type="modified residue" description="4-aspartylphosphate" evidence="16">
    <location>
        <position position="670"/>
    </location>
</feature>
<evidence type="ECO:0000313" key="22">
    <source>
        <dbReference type="Proteomes" id="UP000886780"/>
    </source>
</evidence>
<keyword evidence="11" id="KW-0067">ATP-binding</keyword>
<evidence type="ECO:0000256" key="18">
    <source>
        <dbReference type="SAM" id="Phobius"/>
    </source>
</evidence>
<keyword evidence="13" id="KW-0902">Two-component regulatory system</keyword>
<evidence type="ECO:0000256" key="5">
    <source>
        <dbReference type="ARBA" id="ARBA00022475"/>
    </source>
</evidence>
<feature type="transmembrane region" description="Helical" evidence="18">
    <location>
        <begin position="309"/>
        <end position="329"/>
    </location>
</feature>
<feature type="transmembrane region" description="Helical" evidence="18">
    <location>
        <begin position="12"/>
        <end position="34"/>
    </location>
</feature>
<evidence type="ECO:0000256" key="2">
    <source>
        <dbReference type="ARBA" id="ARBA00004651"/>
    </source>
</evidence>
<keyword evidence="14 18" id="KW-0472">Membrane</keyword>